<comment type="caution">
    <text evidence="2">The sequence shown here is derived from an EMBL/GenBank/DDBJ whole genome shotgun (WGS) entry which is preliminary data.</text>
</comment>
<proteinExistence type="predicted"/>
<organism evidence="2 3">
    <name type="scientific">Trichonephila inaurata madagascariensis</name>
    <dbReference type="NCBI Taxonomy" id="2747483"/>
    <lineage>
        <taxon>Eukaryota</taxon>
        <taxon>Metazoa</taxon>
        <taxon>Ecdysozoa</taxon>
        <taxon>Arthropoda</taxon>
        <taxon>Chelicerata</taxon>
        <taxon>Arachnida</taxon>
        <taxon>Araneae</taxon>
        <taxon>Araneomorphae</taxon>
        <taxon>Entelegynae</taxon>
        <taxon>Araneoidea</taxon>
        <taxon>Nephilidae</taxon>
        <taxon>Trichonephila</taxon>
        <taxon>Trichonephila inaurata</taxon>
    </lineage>
</organism>
<dbReference type="OrthoDB" id="10336108at2759"/>
<reference evidence="2" key="1">
    <citation type="submission" date="2020-08" db="EMBL/GenBank/DDBJ databases">
        <title>Multicomponent nature underlies the extraordinary mechanical properties of spider dragline silk.</title>
        <authorList>
            <person name="Kono N."/>
            <person name="Nakamura H."/>
            <person name="Mori M."/>
            <person name="Yoshida Y."/>
            <person name="Ohtoshi R."/>
            <person name="Malay A.D."/>
            <person name="Moran D.A.P."/>
            <person name="Tomita M."/>
            <person name="Numata K."/>
            <person name="Arakawa K."/>
        </authorList>
    </citation>
    <scope>NUCLEOTIDE SEQUENCE</scope>
</reference>
<dbReference type="Proteomes" id="UP000886998">
    <property type="component" value="Unassembled WGS sequence"/>
</dbReference>
<accession>A0A8X6X357</accession>
<feature type="non-terminal residue" evidence="2">
    <location>
        <position position="1"/>
    </location>
</feature>
<dbReference type="AlphaFoldDB" id="A0A8X6X357"/>
<feature type="region of interest" description="Disordered" evidence="1">
    <location>
        <begin position="1"/>
        <end position="31"/>
    </location>
</feature>
<dbReference type="EMBL" id="BMAV01004763">
    <property type="protein sequence ID" value="GFY45312.1"/>
    <property type="molecule type" value="Genomic_DNA"/>
</dbReference>
<name>A0A8X6X357_9ARAC</name>
<feature type="compositionally biased region" description="Gly residues" evidence="1">
    <location>
        <begin position="13"/>
        <end position="27"/>
    </location>
</feature>
<evidence type="ECO:0000313" key="2">
    <source>
        <dbReference type="EMBL" id="GFY45312.1"/>
    </source>
</evidence>
<protein>
    <submittedName>
        <fullName evidence="2">Uncharacterized protein</fullName>
    </submittedName>
</protein>
<evidence type="ECO:0000313" key="3">
    <source>
        <dbReference type="Proteomes" id="UP000886998"/>
    </source>
</evidence>
<sequence>RKILSKNHSRNGADGGLGSDHAPGGGVSELDDRIVASDGKDKGLICKNLGNLCLVNSDYDGSMDFARVESIQKEMVHDKCYFFRDGYG</sequence>
<gene>
    <name evidence="2" type="ORF">TNIN_124181</name>
</gene>
<keyword evidence="3" id="KW-1185">Reference proteome</keyword>
<evidence type="ECO:0000256" key="1">
    <source>
        <dbReference type="SAM" id="MobiDB-lite"/>
    </source>
</evidence>